<dbReference type="Gene3D" id="3.30.60.30">
    <property type="match status" value="1"/>
</dbReference>
<dbReference type="PROSITE" id="PS00282">
    <property type="entry name" value="KAZAL_1"/>
    <property type="match status" value="1"/>
</dbReference>
<dbReference type="InterPro" id="IPR036058">
    <property type="entry name" value="Kazal_dom_sf"/>
</dbReference>
<reference evidence="8" key="1">
    <citation type="submission" date="2025-08" db="UniProtKB">
        <authorList>
            <consortium name="RefSeq"/>
        </authorList>
    </citation>
    <scope>IDENTIFICATION</scope>
</reference>
<dbReference type="OrthoDB" id="126772at2759"/>
<dbReference type="Proteomes" id="UP000515152">
    <property type="component" value="Chromosome 20"/>
</dbReference>
<evidence type="ECO:0000256" key="5">
    <source>
        <dbReference type="SAM" id="SignalP"/>
    </source>
</evidence>
<feature type="signal peptide" evidence="5">
    <location>
        <begin position="1"/>
        <end position="20"/>
    </location>
</feature>
<dbReference type="PANTHER" id="PTHR21312">
    <property type="entry name" value="SERINE PROTEASE INHIBITOR"/>
    <property type="match status" value="1"/>
</dbReference>
<gene>
    <name evidence="8" type="primary">si:ch211-195b11.3</name>
</gene>
<dbReference type="GeneID" id="105908150"/>
<name>A0A6P3W854_CLUHA</name>
<dbReference type="GO" id="GO:0030414">
    <property type="term" value="F:peptidase inhibitor activity"/>
    <property type="evidence" value="ECO:0007669"/>
    <property type="project" value="UniProtKB-KW"/>
</dbReference>
<dbReference type="Pfam" id="PF00050">
    <property type="entry name" value="Kazal_1"/>
    <property type="match status" value="1"/>
</dbReference>
<dbReference type="AlphaFoldDB" id="A0A6P3W854"/>
<dbReference type="PANTHER" id="PTHR21312:SF28">
    <property type="entry name" value="OVOINHIBITOR-RELATED"/>
    <property type="match status" value="1"/>
</dbReference>
<protein>
    <submittedName>
        <fullName evidence="8">Ovomucoid isoform X1</fullName>
    </submittedName>
</protein>
<evidence type="ECO:0000256" key="2">
    <source>
        <dbReference type="ARBA" id="ARBA00022525"/>
    </source>
</evidence>
<keyword evidence="3" id="KW-0646">Protease inhibitor</keyword>
<evidence type="ECO:0000256" key="1">
    <source>
        <dbReference type="ARBA" id="ARBA00004613"/>
    </source>
</evidence>
<dbReference type="SUPFAM" id="SSF100895">
    <property type="entry name" value="Kazal-type serine protease inhibitors"/>
    <property type="match status" value="1"/>
</dbReference>
<evidence type="ECO:0000256" key="4">
    <source>
        <dbReference type="ARBA" id="ARBA00023157"/>
    </source>
</evidence>
<keyword evidence="7" id="KW-1185">Reference proteome</keyword>
<sequence>MKLAILMGVSMILYLSVALAENTTPEPREPDCEQYLGDMCSREYIPVCGDDDKTYSTVCMLCHDNKELKQHVRVKYDGECKKTA</sequence>
<dbReference type="SMART" id="SM00280">
    <property type="entry name" value="KAZAL"/>
    <property type="match status" value="1"/>
</dbReference>
<comment type="subcellular location">
    <subcellularLocation>
        <location evidence="1">Secreted</location>
    </subcellularLocation>
</comment>
<evidence type="ECO:0000313" key="8">
    <source>
        <dbReference type="RefSeq" id="XP_012692080.2"/>
    </source>
</evidence>
<organism evidence="7 8">
    <name type="scientific">Clupea harengus</name>
    <name type="common">Atlantic herring</name>
    <dbReference type="NCBI Taxonomy" id="7950"/>
    <lineage>
        <taxon>Eukaryota</taxon>
        <taxon>Metazoa</taxon>
        <taxon>Chordata</taxon>
        <taxon>Craniata</taxon>
        <taxon>Vertebrata</taxon>
        <taxon>Euteleostomi</taxon>
        <taxon>Actinopterygii</taxon>
        <taxon>Neopterygii</taxon>
        <taxon>Teleostei</taxon>
        <taxon>Clupei</taxon>
        <taxon>Clupeiformes</taxon>
        <taxon>Clupeoidei</taxon>
        <taxon>Clupeidae</taxon>
        <taxon>Clupea</taxon>
    </lineage>
</organism>
<evidence type="ECO:0000256" key="3">
    <source>
        <dbReference type="ARBA" id="ARBA00022690"/>
    </source>
</evidence>
<keyword evidence="5" id="KW-0732">Signal</keyword>
<dbReference type="RefSeq" id="XP_012692080.2">
    <property type="nucleotide sequence ID" value="XM_012836626.2"/>
</dbReference>
<feature type="chain" id="PRO_5028021189" evidence="5">
    <location>
        <begin position="21"/>
        <end position="84"/>
    </location>
</feature>
<keyword evidence="4" id="KW-1015">Disulfide bond</keyword>
<keyword evidence="2" id="KW-0964">Secreted</keyword>
<dbReference type="GO" id="GO:0005576">
    <property type="term" value="C:extracellular region"/>
    <property type="evidence" value="ECO:0007669"/>
    <property type="project" value="UniProtKB-SubCell"/>
</dbReference>
<evidence type="ECO:0000259" key="6">
    <source>
        <dbReference type="PROSITE" id="PS51465"/>
    </source>
</evidence>
<dbReference type="KEGG" id="char:105908150"/>
<proteinExistence type="predicted"/>
<dbReference type="PROSITE" id="PS51465">
    <property type="entry name" value="KAZAL_2"/>
    <property type="match status" value="1"/>
</dbReference>
<evidence type="ECO:0000313" key="7">
    <source>
        <dbReference type="Proteomes" id="UP000515152"/>
    </source>
</evidence>
<accession>A0A6P3W854</accession>
<feature type="domain" description="Kazal-like" evidence="6">
    <location>
        <begin position="26"/>
        <end position="82"/>
    </location>
</feature>
<dbReference type="InterPro" id="IPR002350">
    <property type="entry name" value="Kazal_dom"/>
</dbReference>